<dbReference type="GO" id="GO:0032259">
    <property type="term" value="P:methylation"/>
    <property type="evidence" value="ECO:0007669"/>
    <property type="project" value="UniProtKB-KW"/>
</dbReference>
<protein>
    <submittedName>
        <fullName evidence="5">Adenine-specific methyltransferase</fullName>
    </submittedName>
</protein>
<dbReference type="InterPro" id="IPR029063">
    <property type="entry name" value="SAM-dependent_MTases_sf"/>
</dbReference>
<evidence type="ECO:0000256" key="3">
    <source>
        <dbReference type="ARBA" id="ARBA00022679"/>
    </source>
</evidence>
<dbReference type="PROSITE" id="PS00092">
    <property type="entry name" value="N6_MTASE"/>
    <property type="match status" value="1"/>
</dbReference>
<dbReference type="InterPro" id="IPR002941">
    <property type="entry name" value="DNA_methylase_N4/N6"/>
</dbReference>
<feature type="domain" description="DNA methylase N-4/N-6" evidence="4">
    <location>
        <begin position="35"/>
        <end position="248"/>
    </location>
</feature>
<proteinExistence type="inferred from homology"/>
<name>A0A8S5RGE0_9VIRU</name>
<evidence type="ECO:0000256" key="2">
    <source>
        <dbReference type="ARBA" id="ARBA00022603"/>
    </source>
</evidence>
<dbReference type="EMBL" id="BK059103">
    <property type="protein sequence ID" value="DAE30194.1"/>
    <property type="molecule type" value="Genomic_DNA"/>
</dbReference>
<reference evidence="5" key="1">
    <citation type="journal article" date="2021" name="Proc. Natl. Acad. Sci. U.S.A.">
        <title>A Catalog of Tens of Thousands of Viruses from Human Metagenomes Reveals Hidden Associations with Chronic Diseases.</title>
        <authorList>
            <person name="Tisza M.J."/>
            <person name="Buck C.B."/>
        </authorList>
    </citation>
    <scope>NUCLEOTIDE SEQUENCE</scope>
    <source>
        <strain evidence="5">Ct5rm7</strain>
    </source>
</reference>
<dbReference type="InterPro" id="IPR002052">
    <property type="entry name" value="DNA_methylase_N6_adenine_CS"/>
</dbReference>
<dbReference type="GO" id="GO:0008170">
    <property type="term" value="F:N-methyltransferase activity"/>
    <property type="evidence" value="ECO:0007669"/>
    <property type="project" value="InterPro"/>
</dbReference>
<dbReference type="InterPro" id="IPR001091">
    <property type="entry name" value="RM_Methyltransferase"/>
</dbReference>
<dbReference type="GO" id="GO:0003677">
    <property type="term" value="F:DNA binding"/>
    <property type="evidence" value="ECO:0007669"/>
    <property type="project" value="InterPro"/>
</dbReference>
<keyword evidence="2 5" id="KW-0489">Methyltransferase</keyword>
<dbReference type="PANTHER" id="PTHR13370">
    <property type="entry name" value="RNA METHYLASE-RELATED"/>
    <property type="match status" value="1"/>
</dbReference>
<dbReference type="Gene3D" id="3.40.50.150">
    <property type="entry name" value="Vaccinia Virus protein VP39"/>
    <property type="match status" value="1"/>
</dbReference>
<dbReference type="SUPFAM" id="SSF53335">
    <property type="entry name" value="S-adenosyl-L-methionine-dependent methyltransferases"/>
    <property type="match status" value="1"/>
</dbReference>
<sequence length="255" mass="29378">MNPNYEHLRPYDGCDLYRGDALEVLPLLASQGLTVEMVFTDPPYGTTHCRWDAVIDIPGMWKALKHVIRPQTPVLLFCQQPFTSVLGASNLKRLRYAWVWEKAQPTGFLNARRMPMKTHEDILVFYDRLPKYNPIKTGGHPRKAVMAAHQKKCHAGEIYHRHDNYRDYISTERYPRSVLKYKTDKQLSCLHAAQKPVALLEYLIRTYTDEGDTVLDFAMGSGSTAVACRNTGRRFVGIEMDEKIFQTALRRITDE</sequence>
<evidence type="ECO:0000256" key="1">
    <source>
        <dbReference type="ARBA" id="ARBA00006594"/>
    </source>
</evidence>
<dbReference type="PRINTS" id="PR00508">
    <property type="entry name" value="S21N4MTFRASE"/>
</dbReference>
<dbReference type="PANTHER" id="PTHR13370:SF3">
    <property type="entry name" value="TRNA (GUANINE(10)-N2)-METHYLTRANSFERASE HOMOLOG"/>
    <property type="match status" value="1"/>
</dbReference>
<evidence type="ECO:0000313" key="5">
    <source>
        <dbReference type="EMBL" id="DAE30194.1"/>
    </source>
</evidence>
<organism evidence="5">
    <name type="scientific">virus sp. ct5rm7</name>
    <dbReference type="NCBI Taxonomy" id="2827298"/>
    <lineage>
        <taxon>Viruses</taxon>
    </lineage>
</organism>
<accession>A0A8S5RGE0</accession>
<keyword evidence="3" id="KW-0808">Transferase</keyword>
<dbReference type="Pfam" id="PF01555">
    <property type="entry name" value="N6_N4_Mtase"/>
    <property type="match status" value="1"/>
</dbReference>
<dbReference type="GO" id="GO:0009007">
    <property type="term" value="F:site-specific DNA-methyltransferase (adenine-specific) activity"/>
    <property type="evidence" value="ECO:0007669"/>
    <property type="project" value="TreeGrafter"/>
</dbReference>
<evidence type="ECO:0000259" key="4">
    <source>
        <dbReference type="Pfam" id="PF01555"/>
    </source>
</evidence>
<comment type="similarity">
    <text evidence="1">Belongs to the N(4)/N(6)-methyltransferase family.</text>
</comment>